<keyword evidence="3" id="KW-1185">Reference proteome</keyword>
<protein>
    <submittedName>
        <fullName evidence="2">Uncharacterized protein</fullName>
    </submittedName>
</protein>
<evidence type="ECO:0000256" key="1">
    <source>
        <dbReference type="SAM" id="MobiDB-lite"/>
    </source>
</evidence>
<feature type="region of interest" description="Disordered" evidence="1">
    <location>
        <begin position="52"/>
        <end position="71"/>
    </location>
</feature>
<name>A0ABR2YH60_9CHLO</name>
<sequence length="71" mass="7874">MNPNPVVNQQGVKHTGIRYLLEKSGNTLFRMEQRGIGLLRGWVVDRVRAGQTECEKPAPDLSQDARASDPA</sequence>
<reference evidence="2 3" key="1">
    <citation type="journal article" date="2024" name="Nat. Commun.">
        <title>Phylogenomics reveals the evolutionary origins of lichenization in chlorophyte algae.</title>
        <authorList>
            <person name="Puginier C."/>
            <person name="Libourel C."/>
            <person name="Otte J."/>
            <person name="Skaloud P."/>
            <person name="Haon M."/>
            <person name="Grisel S."/>
            <person name="Petersen M."/>
            <person name="Berrin J.G."/>
            <person name="Delaux P.M."/>
            <person name="Dal Grande F."/>
            <person name="Keller J."/>
        </authorList>
    </citation>
    <scope>NUCLEOTIDE SEQUENCE [LARGE SCALE GENOMIC DNA]</scope>
    <source>
        <strain evidence="2 3">SAG 216-7</strain>
    </source>
</reference>
<accession>A0ABR2YH60</accession>
<dbReference type="Proteomes" id="UP001491310">
    <property type="component" value="Unassembled WGS sequence"/>
</dbReference>
<proteinExistence type="predicted"/>
<gene>
    <name evidence="2" type="ORF">WJX75_009576</name>
</gene>
<evidence type="ECO:0000313" key="3">
    <source>
        <dbReference type="Proteomes" id="UP001491310"/>
    </source>
</evidence>
<evidence type="ECO:0000313" key="2">
    <source>
        <dbReference type="EMBL" id="KAK9905098.1"/>
    </source>
</evidence>
<comment type="caution">
    <text evidence="2">The sequence shown here is derived from an EMBL/GenBank/DDBJ whole genome shotgun (WGS) entry which is preliminary data.</text>
</comment>
<organism evidence="2 3">
    <name type="scientific">Coccomyxa subellipsoidea</name>
    <dbReference type="NCBI Taxonomy" id="248742"/>
    <lineage>
        <taxon>Eukaryota</taxon>
        <taxon>Viridiplantae</taxon>
        <taxon>Chlorophyta</taxon>
        <taxon>core chlorophytes</taxon>
        <taxon>Trebouxiophyceae</taxon>
        <taxon>Trebouxiophyceae incertae sedis</taxon>
        <taxon>Coccomyxaceae</taxon>
        <taxon>Coccomyxa</taxon>
    </lineage>
</organism>
<dbReference type="EMBL" id="JALJOT010000012">
    <property type="protein sequence ID" value="KAK9905098.1"/>
    <property type="molecule type" value="Genomic_DNA"/>
</dbReference>